<proteinExistence type="inferred from homology"/>
<dbReference type="Gene3D" id="2.40.10.10">
    <property type="entry name" value="Trypsin-like serine proteases"/>
    <property type="match status" value="2"/>
</dbReference>
<dbReference type="Pfam" id="PF13180">
    <property type="entry name" value="PDZ_2"/>
    <property type="match status" value="1"/>
</dbReference>
<evidence type="ECO:0000256" key="4">
    <source>
        <dbReference type="SAM" id="MobiDB-lite"/>
    </source>
</evidence>
<evidence type="ECO:0000313" key="6">
    <source>
        <dbReference type="EMBL" id="RRJ86337.1"/>
    </source>
</evidence>
<dbReference type="PANTHER" id="PTHR43343">
    <property type="entry name" value="PEPTIDASE S12"/>
    <property type="match status" value="1"/>
</dbReference>
<comment type="caution">
    <text evidence="6">The sequence shown here is derived from an EMBL/GenBank/DDBJ whole genome shotgun (WGS) entry which is preliminary data.</text>
</comment>
<gene>
    <name evidence="6" type="ORF">EG850_09450</name>
</gene>
<dbReference type="SUPFAM" id="SSF50494">
    <property type="entry name" value="Trypsin-like serine proteases"/>
    <property type="match status" value="1"/>
</dbReference>
<dbReference type="OrthoDB" id="9758917at2"/>
<evidence type="ECO:0000256" key="2">
    <source>
        <dbReference type="ARBA" id="ARBA00022670"/>
    </source>
</evidence>
<feature type="domain" description="PDZ" evidence="5">
    <location>
        <begin position="251"/>
        <end position="295"/>
    </location>
</feature>
<keyword evidence="3" id="KW-0378">Hydrolase</keyword>
<dbReference type="GO" id="GO:0004252">
    <property type="term" value="F:serine-type endopeptidase activity"/>
    <property type="evidence" value="ECO:0007669"/>
    <property type="project" value="InterPro"/>
</dbReference>
<dbReference type="SMART" id="SM00228">
    <property type="entry name" value="PDZ"/>
    <property type="match status" value="1"/>
</dbReference>
<dbReference type="AlphaFoldDB" id="A0A3P3VVH0"/>
<accession>A0A3P3VVH0</accession>
<evidence type="ECO:0000259" key="5">
    <source>
        <dbReference type="PROSITE" id="PS50106"/>
    </source>
</evidence>
<protein>
    <submittedName>
        <fullName evidence="6">PDZ domain-containing protein</fullName>
    </submittedName>
</protein>
<dbReference type="InterPro" id="IPR043504">
    <property type="entry name" value="Peptidase_S1_PA_chymotrypsin"/>
</dbReference>
<feature type="compositionally biased region" description="Polar residues" evidence="4">
    <location>
        <begin position="10"/>
        <end position="19"/>
    </location>
</feature>
<dbReference type="InterPro" id="IPR009003">
    <property type="entry name" value="Peptidase_S1_PA"/>
</dbReference>
<evidence type="ECO:0000256" key="3">
    <source>
        <dbReference type="ARBA" id="ARBA00022801"/>
    </source>
</evidence>
<dbReference type="Gene3D" id="2.30.42.10">
    <property type="match status" value="1"/>
</dbReference>
<comment type="similarity">
    <text evidence="1">Belongs to the peptidase S1C family.</text>
</comment>
<dbReference type="InterPro" id="IPR001940">
    <property type="entry name" value="Peptidase_S1C"/>
</dbReference>
<dbReference type="InterPro" id="IPR051201">
    <property type="entry name" value="Chloro_Bact_Ser_Proteases"/>
</dbReference>
<dbReference type="Proteomes" id="UP000274391">
    <property type="component" value="Unassembled WGS sequence"/>
</dbReference>
<reference evidence="6 7" key="1">
    <citation type="submission" date="2018-11" db="EMBL/GenBank/DDBJ databases">
        <title>YIM 102482-1 draft genome.</title>
        <authorList>
            <person name="Li G."/>
            <person name="Jiang Y."/>
        </authorList>
    </citation>
    <scope>NUCLEOTIDE SEQUENCE [LARGE SCALE GENOMIC DNA]</scope>
    <source>
        <strain evidence="6 7">YIM 102482-1</strain>
    </source>
</reference>
<dbReference type="EMBL" id="RQVS01000010">
    <property type="protein sequence ID" value="RRJ86337.1"/>
    <property type="molecule type" value="Genomic_DNA"/>
</dbReference>
<keyword evidence="2" id="KW-0645">Protease</keyword>
<keyword evidence="7" id="KW-1185">Reference proteome</keyword>
<organism evidence="6 7">
    <name type="scientific">Gulosibacter macacae</name>
    <dbReference type="NCBI Taxonomy" id="2488791"/>
    <lineage>
        <taxon>Bacteria</taxon>
        <taxon>Bacillati</taxon>
        <taxon>Actinomycetota</taxon>
        <taxon>Actinomycetes</taxon>
        <taxon>Micrococcales</taxon>
        <taxon>Microbacteriaceae</taxon>
        <taxon>Gulosibacter</taxon>
    </lineage>
</organism>
<evidence type="ECO:0000313" key="7">
    <source>
        <dbReference type="Proteomes" id="UP000274391"/>
    </source>
</evidence>
<dbReference type="GO" id="GO:0006508">
    <property type="term" value="P:proteolysis"/>
    <property type="evidence" value="ECO:0007669"/>
    <property type="project" value="UniProtKB-KW"/>
</dbReference>
<dbReference type="SUPFAM" id="SSF50156">
    <property type="entry name" value="PDZ domain-like"/>
    <property type="match status" value="1"/>
</dbReference>
<dbReference type="Pfam" id="PF13365">
    <property type="entry name" value="Trypsin_2"/>
    <property type="match status" value="1"/>
</dbReference>
<dbReference type="PROSITE" id="PS50106">
    <property type="entry name" value="PDZ"/>
    <property type="match status" value="1"/>
</dbReference>
<feature type="region of interest" description="Disordered" evidence="4">
    <location>
        <begin position="1"/>
        <end position="27"/>
    </location>
</feature>
<sequence length="335" mass="32916">MGIGEPPQPAATSQSSDGGSSLAEGSGGDWTAVAATVANSVVAIQVAGSDAGGGSQGSGVVWDDAGHIVTNHHVVENAPEGRVSVLVDNQVFAGTVIGSDAPTDLAVVVLDNQPASLVPLARGDADALRVGDEVAAIGNPLGLSGSVTTGIVSALDRPIATGSGANQAAAITNAIQTSAALNPGNSGGALVNRAGELVGINSAIATLNGSQSGNIGIGFAIPVDLTNHIVTQLIETGDVAHALLGTTNGDGTAILNGVETLGAQVRTVEPGGPAEQAGIQVGDVIIEADGETISSSRDLVGTVRGFSVGQEVVFKVIRDGTVHEITVTMGQSPNL</sequence>
<evidence type="ECO:0000256" key="1">
    <source>
        <dbReference type="ARBA" id="ARBA00010541"/>
    </source>
</evidence>
<dbReference type="PRINTS" id="PR00834">
    <property type="entry name" value="PROTEASES2C"/>
</dbReference>
<dbReference type="InterPro" id="IPR036034">
    <property type="entry name" value="PDZ_sf"/>
</dbReference>
<name>A0A3P3VVH0_9MICO</name>
<dbReference type="PANTHER" id="PTHR43343:SF3">
    <property type="entry name" value="PROTEASE DO-LIKE 8, CHLOROPLASTIC"/>
    <property type="match status" value="1"/>
</dbReference>
<dbReference type="InterPro" id="IPR001478">
    <property type="entry name" value="PDZ"/>
</dbReference>